<name>A0A5J5H5Z3_9BACI</name>
<evidence type="ECO:0000259" key="1">
    <source>
        <dbReference type="Pfam" id="PF07883"/>
    </source>
</evidence>
<dbReference type="EMBL" id="VYKL01000039">
    <property type="protein sequence ID" value="KAA9015970.1"/>
    <property type="molecule type" value="Genomic_DNA"/>
</dbReference>
<evidence type="ECO:0000313" key="2">
    <source>
        <dbReference type="EMBL" id="KAA9015970.1"/>
    </source>
</evidence>
<dbReference type="PANTHER" id="PTHR43346:SF1">
    <property type="entry name" value="QUERCETIN 2,3-DIOXYGENASE-RELATED"/>
    <property type="match status" value="1"/>
</dbReference>
<dbReference type="CDD" id="cd02225">
    <property type="entry name" value="cupin_PA3510-like"/>
    <property type="match status" value="1"/>
</dbReference>
<dbReference type="InterPro" id="IPR013096">
    <property type="entry name" value="Cupin_2"/>
</dbReference>
<sequence length="178" mass="20187">MAKEKFSIEEFEQKYVARLETRKLDWNVLKFQEEIDPSYKRAQMRYIGRGATANADKNTIQADHFTLSTMVLPPGCVGPLHLHDDVEEVFFILRGQVKALIQPEEGGEVYEIPLNERDCISSPPGVYRGIKNDGDVEALMLVMLGAPKPNLPTYPIGSELEELRIERAKEREAILKGE</sequence>
<gene>
    <name evidence="2" type="ORF">F4V44_22190</name>
</gene>
<dbReference type="InterPro" id="IPR052538">
    <property type="entry name" value="Flavonoid_dioxygenase-like"/>
</dbReference>
<dbReference type="AlphaFoldDB" id="A0A5J5H5Z3"/>
<dbReference type="Proteomes" id="UP000326671">
    <property type="component" value="Unassembled WGS sequence"/>
</dbReference>
<proteinExistence type="predicted"/>
<organism evidence="2 3">
    <name type="scientific">Niallia endozanthoxylica</name>
    <dbReference type="NCBI Taxonomy" id="2036016"/>
    <lineage>
        <taxon>Bacteria</taxon>
        <taxon>Bacillati</taxon>
        <taxon>Bacillota</taxon>
        <taxon>Bacilli</taxon>
        <taxon>Bacillales</taxon>
        <taxon>Bacillaceae</taxon>
        <taxon>Niallia</taxon>
    </lineage>
</organism>
<reference evidence="2 3" key="1">
    <citation type="submission" date="2019-09" db="EMBL/GenBank/DDBJ databases">
        <title>Whole genome sequences of isolates from the Mars Exploration Rovers.</title>
        <authorList>
            <person name="Seuylemezian A."/>
            <person name="Vaishampayan P."/>
        </authorList>
    </citation>
    <scope>NUCLEOTIDE SEQUENCE [LARGE SCALE GENOMIC DNA]</scope>
    <source>
        <strain evidence="2 3">MER_TA_151</strain>
    </source>
</reference>
<protein>
    <submittedName>
        <fullName evidence="2">Cupin domain-containing protein</fullName>
    </submittedName>
</protein>
<dbReference type="InterPro" id="IPR011051">
    <property type="entry name" value="RmlC_Cupin_sf"/>
</dbReference>
<dbReference type="OrthoDB" id="6058at2"/>
<dbReference type="SUPFAM" id="SSF51182">
    <property type="entry name" value="RmlC-like cupins"/>
    <property type="match status" value="1"/>
</dbReference>
<accession>A0A5J5H5Z3</accession>
<evidence type="ECO:0000313" key="3">
    <source>
        <dbReference type="Proteomes" id="UP000326671"/>
    </source>
</evidence>
<dbReference type="RefSeq" id="WP_150442196.1">
    <property type="nucleotide sequence ID" value="NZ_VYKL01000039.1"/>
</dbReference>
<dbReference type="Gene3D" id="2.60.120.10">
    <property type="entry name" value="Jelly Rolls"/>
    <property type="match status" value="1"/>
</dbReference>
<comment type="caution">
    <text evidence="2">The sequence shown here is derived from an EMBL/GenBank/DDBJ whole genome shotgun (WGS) entry which is preliminary data.</text>
</comment>
<feature type="domain" description="Cupin type-2" evidence="1">
    <location>
        <begin position="69"/>
        <end position="142"/>
    </location>
</feature>
<keyword evidence="3" id="KW-1185">Reference proteome</keyword>
<dbReference type="InterPro" id="IPR014710">
    <property type="entry name" value="RmlC-like_jellyroll"/>
</dbReference>
<dbReference type="PANTHER" id="PTHR43346">
    <property type="entry name" value="LIGAND BINDING DOMAIN PROTEIN, PUTATIVE (AFU_ORTHOLOGUE AFUA_6G14370)-RELATED"/>
    <property type="match status" value="1"/>
</dbReference>
<dbReference type="Pfam" id="PF07883">
    <property type="entry name" value="Cupin_2"/>
    <property type="match status" value="1"/>
</dbReference>